<dbReference type="Proteomes" id="UP000574769">
    <property type="component" value="Unassembled WGS sequence"/>
</dbReference>
<dbReference type="Pfam" id="PF00356">
    <property type="entry name" value="LacI"/>
    <property type="match status" value="1"/>
</dbReference>
<dbReference type="PROSITE" id="PS50932">
    <property type="entry name" value="HTH_LACI_2"/>
    <property type="match status" value="1"/>
</dbReference>
<dbReference type="Pfam" id="PF13377">
    <property type="entry name" value="Peripla_BP_3"/>
    <property type="match status" value="1"/>
</dbReference>
<dbReference type="CDD" id="cd01392">
    <property type="entry name" value="HTH_LacI"/>
    <property type="match status" value="1"/>
</dbReference>
<keyword evidence="3" id="KW-0804">Transcription</keyword>
<evidence type="ECO:0000256" key="3">
    <source>
        <dbReference type="ARBA" id="ARBA00023163"/>
    </source>
</evidence>
<dbReference type="PROSITE" id="PS00356">
    <property type="entry name" value="HTH_LACI_1"/>
    <property type="match status" value="1"/>
</dbReference>
<evidence type="ECO:0000256" key="2">
    <source>
        <dbReference type="ARBA" id="ARBA00023125"/>
    </source>
</evidence>
<accession>A0A7W7AKB5</accession>
<dbReference type="PANTHER" id="PTHR30146:SF120">
    <property type="entry name" value="ALANINE RACEMASE"/>
    <property type="match status" value="1"/>
</dbReference>
<keyword evidence="6" id="KW-1185">Reference proteome</keyword>
<dbReference type="InterPro" id="IPR028082">
    <property type="entry name" value="Peripla_BP_I"/>
</dbReference>
<dbReference type="AlphaFoldDB" id="A0A7W7AKB5"/>
<dbReference type="RefSeq" id="WP_184115606.1">
    <property type="nucleotide sequence ID" value="NZ_JACHNY010000005.1"/>
</dbReference>
<sequence length="342" mass="37006">MEQTDSPPATGPVRTINDLARLAGVSAGTVSRALAGKSVVNDDTRRRIEELAAQHQFRPNQMARRLRTQQTGLIGVVVPLGHERRQHLSDPFFMSLLGPLADALTERGYDLMLSRVIPDADDWLERIVTSGMLDGVLVIGQSDQFDAIERVAARYRPLVVWGSTLPGQHHCAVGVDNFEGGRLVGARLIARGCRRLAFLGELRSPEIAERHRGLCAAAAVAGLAPPLQLDTHLASDGMAGEIAAHLDRIAGQVDGIAAASDLIAMRAVRDLTDRGLRVPDDLAITGFDDLPFAEYMVPRITTVRQDLPTGAKAMVEALFARIDGRDAPSVEMRPLLVERDTA</sequence>
<reference evidence="5 6" key="1">
    <citation type="submission" date="2020-08" db="EMBL/GenBank/DDBJ databases">
        <title>Genomic Encyclopedia of Type Strains, Phase IV (KMG-IV): sequencing the most valuable type-strain genomes for metagenomic binning, comparative biology and taxonomic classification.</title>
        <authorList>
            <person name="Goeker M."/>
        </authorList>
    </citation>
    <scope>NUCLEOTIDE SEQUENCE [LARGE SCALE GENOMIC DNA]</scope>
    <source>
        <strain evidence="5 6">DSM 15867</strain>
    </source>
</reference>
<dbReference type="InterPro" id="IPR010982">
    <property type="entry name" value="Lambda_DNA-bd_dom_sf"/>
</dbReference>
<keyword evidence="2 5" id="KW-0238">DNA-binding</keyword>
<dbReference type="SMART" id="SM00354">
    <property type="entry name" value="HTH_LACI"/>
    <property type="match status" value="1"/>
</dbReference>
<gene>
    <name evidence="5" type="ORF">GGQ96_002753</name>
</gene>
<evidence type="ECO:0000313" key="5">
    <source>
        <dbReference type="EMBL" id="MBB4618610.1"/>
    </source>
</evidence>
<dbReference type="Gene3D" id="1.10.260.40">
    <property type="entry name" value="lambda repressor-like DNA-binding domains"/>
    <property type="match status" value="1"/>
</dbReference>
<keyword evidence="1" id="KW-0805">Transcription regulation</keyword>
<evidence type="ECO:0000256" key="1">
    <source>
        <dbReference type="ARBA" id="ARBA00023015"/>
    </source>
</evidence>
<dbReference type="SUPFAM" id="SSF53822">
    <property type="entry name" value="Periplasmic binding protein-like I"/>
    <property type="match status" value="1"/>
</dbReference>
<proteinExistence type="predicted"/>
<evidence type="ECO:0000259" key="4">
    <source>
        <dbReference type="PROSITE" id="PS50932"/>
    </source>
</evidence>
<evidence type="ECO:0000313" key="6">
    <source>
        <dbReference type="Proteomes" id="UP000574769"/>
    </source>
</evidence>
<organism evidence="5 6">
    <name type="scientific">Sphingomonas abaci</name>
    <dbReference type="NCBI Taxonomy" id="237611"/>
    <lineage>
        <taxon>Bacteria</taxon>
        <taxon>Pseudomonadati</taxon>
        <taxon>Pseudomonadota</taxon>
        <taxon>Alphaproteobacteria</taxon>
        <taxon>Sphingomonadales</taxon>
        <taxon>Sphingomonadaceae</taxon>
        <taxon>Sphingomonas</taxon>
    </lineage>
</organism>
<dbReference type="SUPFAM" id="SSF47413">
    <property type="entry name" value="lambda repressor-like DNA-binding domains"/>
    <property type="match status" value="1"/>
</dbReference>
<name>A0A7W7AKB5_9SPHN</name>
<protein>
    <submittedName>
        <fullName evidence="5">DNA-binding LacI/PurR family transcriptional regulator</fullName>
    </submittedName>
</protein>
<dbReference type="InterPro" id="IPR000843">
    <property type="entry name" value="HTH_LacI"/>
</dbReference>
<comment type="caution">
    <text evidence="5">The sequence shown here is derived from an EMBL/GenBank/DDBJ whole genome shotgun (WGS) entry which is preliminary data.</text>
</comment>
<dbReference type="GO" id="GO:0000976">
    <property type="term" value="F:transcription cis-regulatory region binding"/>
    <property type="evidence" value="ECO:0007669"/>
    <property type="project" value="TreeGrafter"/>
</dbReference>
<dbReference type="GO" id="GO:0003700">
    <property type="term" value="F:DNA-binding transcription factor activity"/>
    <property type="evidence" value="ECO:0007669"/>
    <property type="project" value="TreeGrafter"/>
</dbReference>
<dbReference type="Gene3D" id="3.40.50.2300">
    <property type="match status" value="2"/>
</dbReference>
<dbReference type="EMBL" id="JACHNY010000005">
    <property type="protein sequence ID" value="MBB4618610.1"/>
    <property type="molecule type" value="Genomic_DNA"/>
</dbReference>
<dbReference type="InterPro" id="IPR046335">
    <property type="entry name" value="LacI/GalR-like_sensor"/>
</dbReference>
<feature type="domain" description="HTH lacI-type" evidence="4">
    <location>
        <begin position="14"/>
        <end position="68"/>
    </location>
</feature>
<dbReference type="PANTHER" id="PTHR30146">
    <property type="entry name" value="LACI-RELATED TRANSCRIPTIONAL REPRESSOR"/>
    <property type="match status" value="1"/>
</dbReference>